<organism evidence="10 11">
    <name type="scientific">Halonatronomonas betaini</name>
    <dbReference type="NCBI Taxonomy" id="2778430"/>
    <lineage>
        <taxon>Bacteria</taxon>
        <taxon>Bacillati</taxon>
        <taxon>Bacillota</taxon>
        <taxon>Clostridia</taxon>
        <taxon>Halanaerobiales</taxon>
        <taxon>Halarsenatibacteraceae</taxon>
        <taxon>Halonatronomonas</taxon>
    </lineage>
</organism>
<evidence type="ECO:0000313" key="10">
    <source>
        <dbReference type="EMBL" id="MBF8435699.1"/>
    </source>
</evidence>
<dbReference type="GO" id="GO:0005886">
    <property type="term" value="C:plasma membrane"/>
    <property type="evidence" value="ECO:0007669"/>
    <property type="project" value="UniProtKB-SubCell"/>
</dbReference>
<dbReference type="PANTHER" id="PTHR34040:SF2">
    <property type="entry name" value="FLAGELLAR BIOSYNTHETIC PROTEIN FLIQ"/>
    <property type="match status" value="1"/>
</dbReference>
<keyword evidence="10" id="KW-0969">Cilium</keyword>
<dbReference type="AlphaFoldDB" id="A0A931ASA8"/>
<dbReference type="NCBIfam" id="TIGR01402">
    <property type="entry name" value="fliQ"/>
    <property type="match status" value="1"/>
</dbReference>
<dbReference type="GO" id="GO:0009425">
    <property type="term" value="C:bacterial-type flagellum basal body"/>
    <property type="evidence" value="ECO:0007669"/>
    <property type="project" value="UniProtKB-SubCell"/>
</dbReference>
<dbReference type="PANTHER" id="PTHR34040">
    <property type="entry name" value="FLAGELLAR BIOSYNTHETIC PROTEIN FLIQ"/>
    <property type="match status" value="1"/>
</dbReference>
<evidence type="ECO:0000313" key="11">
    <source>
        <dbReference type="Proteomes" id="UP000621436"/>
    </source>
</evidence>
<dbReference type="InterPro" id="IPR002191">
    <property type="entry name" value="Bac_export_3"/>
</dbReference>
<evidence type="ECO:0000256" key="3">
    <source>
        <dbReference type="ARBA" id="ARBA00021718"/>
    </source>
</evidence>
<feature type="transmembrane region" description="Helical" evidence="9">
    <location>
        <begin position="12"/>
        <end position="38"/>
    </location>
</feature>
<keyword evidence="10" id="KW-0966">Cell projection</keyword>
<dbReference type="GO" id="GO:0009306">
    <property type="term" value="P:protein secretion"/>
    <property type="evidence" value="ECO:0007669"/>
    <property type="project" value="InterPro"/>
</dbReference>
<keyword evidence="6 9" id="KW-1133">Transmembrane helix</keyword>
<dbReference type="Pfam" id="PF01313">
    <property type="entry name" value="Bac_export_3"/>
    <property type="match status" value="1"/>
</dbReference>
<comment type="similarity">
    <text evidence="2 9">Belongs to the FliQ/MopD/SpaQ family.</text>
</comment>
<keyword evidence="11" id="KW-1185">Reference proteome</keyword>
<feature type="transmembrane region" description="Helical" evidence="9">
    <location>
        <begin position="50"/>
        <end position="70"/>
    </location>
</feature>
<sequence>MDQGLLIDMSRQALFITLLIVAPVLGAGLLTGLIVAILQATTQIQEQTLAFIPKIFAVLIALGLFGPWMLTTLMDFINELFFNIPNYVGML</sequence>
<reference evidence="10" key="1">
    <citation type="submission" date="2020-11" db="EMBL/GenBank/DDBJ databases">
        <title>Halonatronomonas betainensis gen. nov., sp. nov. a novel haloalkaliphilic representative of the family Halanaerobiacae capable of betaine degradation.</title>
        <authorList>
            <person name="Boltyanskaya Y."/>
            <person name="Kevbrin V."/>
            <person name="Detkova E."/>
            <person name="Grouzdev D.S."/>
            <person name="Koziaeva V."/>
            <person name="Zhilina T."/>
        </authorList>
    </citation>
    <scope>NUCLEOTIDE SEQUENCE</scope>
    <source>
        <strain evidence="10">Z-7014</strain>
    </source>
</reference>
<keyword evidence="7 9" id="KW-0472">Membrane</keyword>
<keyword evidence="4 9" id="KW-1003">Cell membrane</keyword>
<dbReference type="RefSeq" id="WP_270452357.1">
    <property type="nucleotide sequence ID" value="NZ_JADPIE010000001.1"/>
</dbReference>
<comment type="function">
    <text evidence="9">Role in flagellar biosynthesis.</text>
</comment>
<comment type="caution">
    <text evidence="10">The sequence shown here is derived from an EMBL/GenBank/DDBJ whole genome shotgun (WGS) entry which is preliminary data.</text>
</comment>
<dbReference type="Proteomes" id="UP000621436">
    <property type="component" value="Unassembled WGS sequence"/>
</dbReference>
<comment type="subcellular location">
    <subcellularLocation>
        <location evidence="1 9">Cell membrane</location>
        <topology evidence="1">Multi-pass membrane protein</topology>
    </subcellularLocation>
    <subcellularLocation>
        <location evidence="9">Bacterial flagellum basal body</location>
    </subcellularLocation>
</comment>
<proteinExistence type="inferred from homology"/>
<protein>
    <recommendedName>
        <fullName evidence="3 9">Flagellar biosynthetic protein FliQ</fullName>
    </recommendedName>
</protein>
<evidence type="ECO:0000256" key="4">
    <source>
        <dbReference type="ARBA" id="ARBA00022475"/>
    </source>
</evidence>
<keyword evidence="10" id="KW-0282">Flagellum</keyword>
<evidence type="ECO:0000256" key="1">
    <source>
        <dbReference type="ARBA" id="ARBA00004651"/>
    </source>
</evidence>
<evidence type="ECO:0000256" key="7">
    <source>
        <dbReference type="ARBA" id="ARBA00023136"/>
    </source>
</evidence>
<evidence type="ECO:0000256" key="2">
    <source>
        <dbReference type="ARBA" id="ARBA00006156"/>
    </source>
</evidence>
<accession>A0A931ASA8</accession>
<evidence type="ECO:0000256" key="5">
    <source>
        <dbReference type="ARBA" id="ARBA00022692"/>
    </source>
</evidence>
<dbReference type="InterPro" id="IPR006305">
    <property type="entry name" value="FliQ"/>
</dbReference>
<evidence type="ECO:0000256" key="9">
    <source>
        <dbReference type="RuleBase" id="RU364090"/>
    </source>
</evidence>
<dbReference type="EMBL" id="JADPIE010000001">
    <property type="protein sequence ID" value="MBF8435699.1"/>
    <property type="molecule type" value="Genomic_DNA"/>
</dbReference>
<keyword evidence="5 9" id="KW-0812">Transmembrane</keyword>
<evidence type="ECO:0000256" key="8">
    <source>
        <dbReference type="ARBA" id="ARBA00023143"/>
    </source>
</evidence>
<gene>
    <name evidence="9 10" type="primary">fliQ</name>
    <name evidence="10" type="ORF">I0Q91_01275</name>
</gene>
<evidence type="ECO:0000256" key="6">
    <source>
        <dbReference type="ARBA" id="ARBA00022989"/>
    </source>
</evidence>
<dbReference type="GO" id="GO:0044780">
    <property type="term" value="P:bacterial-type flagellum assembly"/>
    <property type="evidence" value="ECO:0007669"/>
    <property type="project" value="InterPro"/>
</dbReference>
<dbReference type="PRINTS" id="PR00952">
    <property type="entry name" value="TYPE3IMQPROT"/>
</dbReference>
<keyword evidence="8 9" id="KW-0975">Bacterial flagellum</keyword>
<dbReference type="PIRSF" id="PIRSF004669">
    <property type="entry name" value="FliQ"/>
    <property type="match status" value="1"/>
</dbReference>
<name>A0A931ASA8_9FIRM</name>